<gene>
    <name evidence="2" type="ORF">BJ508DRAFT_332884</name>
</gene>
<feature type="region of interest" description="Disordered" evidence="1">
    <location>
        <begin position="68"/>
        <end position="214"/>
    </location>
</feature>
<feature type="compositionally biased region" description="Basic residues" evidence="1">
    <location>
        <begin position="416"/>
        <end position="432"/>
    </location>
</feature>
<feature type="compositionally biased region" description="Basic residues" evidence="1">
    <location>
        <begin position="489"/>
        <end position="506"/>
    </location>
</feature>
<dbReference type="AlphaFoldDB" id="A0A3N4HQ20"/>
<feature type="compositionally biased region" description="Polar residues" evidence="1">
    <location>
        <begin position="838"/>
        <end position="857"/>
    </location>
</feature>
<feature type="compositionally biased region" description="Basic and acidic residues" evidence="1">
    <location>
        <begin position="1098"/>
        <end position="1116"/>
    </location>
</feature>
<feature type="compositionally biased region" description="Low complexity" evidence="1">
    <location>
        <begin position="73"/>
        <end position="82"/>
    </location>
</feature>
<evidence type="ECO:0000313" key="3">
    <source>
        <dbReference type="Proteomes" id="UP000275078"/>
    </source>
</evidence>
<feature type="compositionally biased region" description="Polar residues" evidence="1">
    <location>
        <begin position="90"/>
        <end position="107"/>
    </location>
</feature>
<dbReference type="EMBL" id="ML119785">
    <property type="protein sequence ID" value="RPA74598.1"/>
    <property type="molecule type" value="Genomic_DNA"/>
</dbReference>
<feature type="region of interest" description="Disordered" evidence="1">
    <location>
        <begin position="671"/>
        <end position="705"/>
    </location>
</feature>
<feature type="compositionally biased region" description="Polar residues" evidence="1">
    <location>
        <begin position="1119"/>
        <end position="1133"/>
    </location>
</feature>
<proteinExistence type="predicted"/>
<feature type="compositionally biased region" description="Low complexity" evidence="1">
    <location>
        <begin position="1046"/>
        <end position="1060"/>
    </location>
</feature>
<evidence type="ECO:0000313" key="2">
    <source>
        <dbReference type="EMBL" id="RPA74598.1"/>
    </source>
</evidence>
<sequence>MAENAITDALMLALTNPAFLTTLAQNVAVVLQASNTDPVGTGTQQHSTSTVGIVNQRDEHVQLELTSWRVGRNKNSNSSPSSLKKDETPNNKQIKQSKTPSQVQSANRPPKPTQSKRPAPEKQRSRLSQSANRPSNSQHTDKPVGINKSSKALSDGPTAKNPPRSNKATDKGERHDDSGINDDQDDDGQEDEYDGEEEDKWSNFPDSIGDSQMGMIPSRRDWKLLLGMTKKEMHEFKKLVFVFLENKYPGLNLNQSFRTAFPKDMSRGTVSLVLKWFKKDYPSLEFHGLKTSLRYWFEDRKKLARNRPDSVPSARQRPASQQCHDIESDDDDEDDEKPASKPPSKKKPAAKPSGRRQQTRQKIEEVDSDEEEEEPPSAQPSKKKPADTLSARQKTCQMVEDVNYEEDDEEPASKPPSKKKPAAKPSGRRQQTRQKIEEVDSDEEKEEPPSAQPSKKKPADTLSARQKTRQMVEDVDYEEDDEEPASKPPSKKKPAAKPSGRRQKTRQKIEEVVSKEEEEEPSSTQPSQRKDMRNTSRSQASEFILHEAEEVPDEEVSASGYGTDTSEIVDDGESVSKEAGYITILWEGASKARLTSLEYFRHSSDMQRIYDQRLPHHSDGNVFSKPLNRRGDIIHTSSFDMGTTRDWEANFHLVHNYGVFLYVVMDLAEGETSPDEDPSDKPDVDDFSSRQADDYDTNESQSDRLKYVRTQAAETTEYGRHLKSKELWITRLKHSHTHHSDSDDDLDPVKMARFEKTYVLNTAPRSPSPQSLRIAASQPVDMVHPSAKSAQRPSEAKLQRSVTLAREKGGGSKSGDSSVYTTPDNKKRSSGSAPPVTTMVQSTTISKFATPKKSSTLIGRDEVPPTPPKTPALNNKPRQSQQTPAHKSTPCSRSPVETITNSPIPCIPVQILGDHNRYTVHMGKIEKFGGLAHWINEKVEGGFDRDEEKLGYKRIGDSKAAYKPMSIQEQLSKALDTCKDSGILLRITRPGQTNNKRKQSPPGRETSTPEMYDRERSTSAILADSHVLMEGGGSPEPEPPKKRPNTSTTASTSTPSRSTTKPLKRNINGNIKSAAIVSSENEDECSGTQVGNRKLRKRSAEDGRVERPIKKQRPDALTDMSQSHQNSQATQGKPVTKRKSKSEKDALIATRPASRKNNLSQG</sequence>
<feature type="compositionally biased region" description="Polar residues" evidence="1">
    <location>
        <begin position="126"/>
        <end position="138"/>
    </location>
</feature>
<feature type="compositionally biased region" description="Polar residues" evidence="1">
    <location>
        <begin position="1067"/>
        <end position="1079"/>
    </location>
</feature>
<feature type="compositionally biased region" description="Polar residues" evidence="1">
    <location>
        <begin position="872"/>
        <end position="900"/>
    </location>
</feature>
<keyword evidence="3" id="KW-1185">Reference proteome</keyword>
<feature type="compositionally biased region" description="Acidic residues" evidence="1">
    <location>
        <begin position="473"/>
        <end position="483"/>
    </location>
</feature>
<organism evidence="2 3">
    <name type="scientific">Ascobolus immersus RN42</name>
    <dbReference type="NCBI Taxonomy" id="1160509"/>
    <lineage>
        <taxon>Eukaryota</taxon>
        <taxon>Fungi</taxon>
        <taxon>Dikarya</taxon>
        <taxon>Ascomycota</taxon>
        <taxon>Pezizomycotina</taxon>
        <taxon>Pezizomycetes</taxon>
        <taxon>Pezizales</taxon>
        <taxon>Ascobolaceae</taxon>
        <taxon>Ascobolus</taxon>
    </lineage>
</organism>
<feature type="compositionally biased region" description="Basic and acidic residues" evidence="1">
    <location>
        <begin position="167"/>
        <end position="178"/>
    </location>
</feature>
<feature type="region of interest" description="Disordered" evidence="1">
    <location>
        <begin position="781"/>
        <end position="900"/>
    </location>
</feature>
<evidence type="ECO:0000256" key="1">
    <source>
        <dbReference type="SAM" id="MobiDB-lite"/>
    </source>
</evidence>
<feature type="compositionally biased region" description="Basic residues" evidence="1">
    <location>
        <begin position="343"/>
        <end position="359"/>
    </location>
</feature>
<feature type="region of interest" description="Disordered" evidence="1">
    <location>
        <begin position="987"/>
        <end position="1016"/>
    </location>
</feature>
<dbReference type="Proteomes" id="UP000275078">
    <property type="component" value="Unassembled WGS sequence"/>
</dbReference>
<accession>A0A3N4HQ20</accession>
<feature type="compositionally biased region" description="Acidic residues" evidence="1">
    <location>
        <begin position="366"/>
        <end position="375"/>
    </location>
</feature>
<feature type="region of interest" description="Disordered" evidence="1">
    <location>
        <begin position="305"/>
        <end position="538"/>
    </location>
</feature>
<feature type="compositionally biased region" description="Acidic residues" evidence="1">
    <location>
        <begin position="327"/>
        <end position="336"/>
    </location>
</feature>
<feature type="compositionally biased region" description="Basic and acidic residues" evidence="1">
    <location>
        <begin position="679"/>
        <end position="693"/>
    </location>
</feature>
<reference evidence="2 3" key="1">
    <citation type="journal article" date="2018" name="Nat. Ecol. Evol.">
        <title>Pezizomycetes genomes reveal the molecular basis of ectomycorrhizal truffle lifestyle.</title>
        <authorList>
            <person name="Murat C."/>
            <person name="Payen T."/>
            <person name="Noel B."/>
            <person name="Kuo A."/>
            <person name="Morin E."/>
            <person name="Chen J."/>
            <person name="Kohler A."/>
            <person name="Krizsan K."/>
            <person name="Balestrini R."/>
            <person name="Da Silva C."/>
            <person name="Montanini B."/>
            <person name="Hainaut M."/>
            <person name="Levati E."/>
            <person name="Barry K.W."/>
            <person name="Belfiori B."/>
            <person name="Cichocki N."/>
            <person name="Clum A."/>
            <person name="Dockter R.B."/>
            <person name="Fauchery L."/>
            <person name="Guy J."/>
            <person name="Iotti M."/>
            <person name="Le Tacon F."/>
            <person name="Lindquist E.A."/>
            <person name="Lipzen A."/>
            <person name="Malagnac F."/>
            <person name="Mello A."/>
            <person name="Molinier V."/>
            <person name="Miyauchi S."/>
            <person name="Poulain J."/>
            <person name="Riccioni C."/>
            <person name="Rubini A."/>
            <person name="Sitrit Y."/>
            <person name="Splivallo R."/>
            <person name="Traeger S."/>
            <person name="Wang M."/>
            <person name="Zifcakova L."/>
            <person name="Wipf D."/>
            <person name="Zambonelli A."/>
            <person name="Paolocci F."/>
            <person name="Nowrousian M."/>
            <person name="Ottonello S."/>
            <person name="Baldrian P."/>
            <person name="Spatafora J.W."/>
            <person name="Henrissat B."/>
            <person name="Nagy L.G."/>
            <person name="Aury J.M."/>
            <person name="Wincker P."/>
            <person name="Grigoriev I.V."/>
            <person name="Bonfante P."/>
            <person name="Martin F.M."/>
        </authorList>
    </citation>
    <scope>NUCLEOTIDE SEQUENCE [LARGE SCALE GENOMIC DNA]</scope>
    <source>
        <strain evidence="2 3">RN42</strain>
    </source>
</reference>
<feature type="region of interest" description="Disordered" evidence="1">
    <location>
        <begin position="1028"/>
        <end position="1162"/>
    </location>
</feature>
<feature type="compositionally biased region" description="Acidic residues" evidence="1">
    <location>
        <begin position="179"/>
        <end position="199"/>
    </location>
</feature>
<protein>
    <submittedName>
        <fullName evidence="2">Uncharacterized protein</fullName>
    </submittedName>
</protein>
<name>A0A3N4HQ20_ASCIM</name>